<proteinExistence type="predicted"/>
<accession>A0A9W8TKW5</accession>
<feature type="compositionally biased region" description="Basic and acidic residues" evidence="1">
    <location>
        <begin position="61"/>
        <end position="77"/>
    </location>
</feature>
<sequence>MGALNLRKGVHLMHADIKTVILNEPKQLLRIARELLPRSNISEQRRPHQADVLRRQARNSHGRDGARGIAERDQTTLERDTLEAEIEGGLAHTVEDGNAPLATG</sequence>
<evidence type="ECO:0000256" key="1">
    <source>
        <dbReference type="SAM" id="MobiDB-lite"/>
    </source>
</evidence>
<keyword evidence="3" id="KW-1185">Reference proteome</keyword>
<evidence type="ECO:0000313" key="2">
    <source>
        <dbReference type="EMBL" id="KAJ3564793.1"/>
    </source>
</evidence>
<protein>
    <submittedName>
        <fullName evidence="2">Uncharacterized protein</fullName>
    </submittedName>
</protein>
<organism evidence="2 3">
    <name type="scientific">Xylaria arbuscula</name>
    <dbReference type="NCBI Taxonomy" id="114810"/>
    <lineage>
        <taxon>Eukaryota</taxon>
        <taxon>Fungi</taxon>
        <taxon>Dikarya</taxon>
        <taxon>Ascomycota</taxon>
        <taxon>Pezizomycotina</taxon>
        <taxon>Sordariomycetes</taxon>
        <taxon>Xylariomycetidae</taxon>
        <taxon>Xylariales</taxon>
        <taxon>Xylariaceae</taxon>
        <taxon>Xylaria</taxon>
    </lineage>
</organism>
<name>A0A9W8TKW5_9PEZI</name>
<gene>
    <name evidence="2" type="ORF">NPX13_g7726</name>
</gene>
<feature type="region of interest" description="Disordered" evidence="1">
    <location>
        <begin position="40"/>
        <end position="77"/>
    </location>
</feature>
<dbReference type="AlphaFoldDB" id="A0A9W8TKW5"/>
<reference evidence="2" key="1">
    <citation type="submission" date="2022-07" db="EMBL/GenBank/DDBJ databases">
        <title>Genome Sequence of Xylaria arbuscula.</title>
        <authorList>
            <person name="Buettner E."/>
        </authorList>
    </citation>
    <scope>NUCLEOTIDE SEQUENCE</scope>
    <source>
        <strain evidence="2">VT107</strain>
    </source>
</reference>
<dbReference type="EMBL" id="JANPWZ010001572">
    <property type="protein sequence ID" value="KAJ3564793.1"/>
    <property type="molecule type" value="Genomic_DNA"/>
</dbReference>
<dbReference type="Proteomes" id="UP001148614">
    <property type="component" value="Unassembled WGS sequence"/>
</dbReference>
<evidence type="ECO:0000313" key="3">
    <source>
        <dbReference type="Proteomes" id="UP001148614"/>
    </source>
</evidence>
<feature type="compositionally biased region" description="Basic and acidic residues" evidence="1">
    <location>
        <begin position="43"/>
        <end position="54"/>
    </location>
</feature>
<comment type="caution">
    <text evidence="2">The sequence shown here is derived from an EMBL/GenBank/DDBJ whole genome shotgun (WGS) entry which is preliminary data.</text>
</comment>